<dbReference type="Proteomes" id="UP000198755">
    <property type="component" value="Unassembled WGS sequence"/>
</dbReference>
<evidence type="ECO:0000313" key="1">
    <source>
        <dbReference type="EMBL" id="SFK76874.1"/>
    </source>
</evidence>
<proteinExistence type="predicted"/>
<evidence type="ECO:0000313" key="2">
    <source>
        <dbReference type="Proteomes" id="UP000198755"/>
    </source>
</evidence>
<organism evidence="1 2">
    <name type="scientific">Methylocapsa palsarum</name>
    <dbReference type="NCBI Taxonomy" id="1612308"/>
    <lineage>
        <taxon>Bacteria</taxon>
        <taxon>Pseudomonadati</taxon>
        <taxon>Pseudomonadota</taxon>
        <taxon>Alphaproteobacteria</taxon>
        <taxon>Hyphomicrobiales</taxon>
        <taxon>Beijerinckiaceae</taxon>
        <taxon>Methylocapsa</taxon>
    </lineage>
</organism>
<reference evidence="1 2" key="1">
    <citation type="submission" date="2016-10" db="EMBL/GenBank/DDBJ databases">
        <authorList>
            <person name="de Groot N.N."/>
        </authorList>
    </citation>
    <scope>NUCLEOTIDE SEQUENCE [LARGE SCALE GENOMIC DNA]</scope>
    <source>
        <strain evidence="1 2">NE2</strain>
    </source>
</reference>
<dbReference type="RefSeq" id="WP_139223681.1">
    <property type="nucleotide sequence ID" value="NZ_FOSN01000019.1"/>
</dbReference>
<name>A0A1I4C6V0_9HYPH</name>
<dbReference type="AlphaFoldDB" id="A0A1I4C6V0"/>
<sequence length="159" mass="16780">MKRTVMALALVGLIAILLAVRGGIGPAKSAATTGGGCGQIAANLSNFAATVAADANTYFTHRTNFIGKAYPSGVASNLVTAKTEKSQADPIKANMPKNLENFRATLAAARSQGCLSSSALRDIEETTVHFARRVNFDQFPPLEETEEVASDESPPRMPR</sequence>
<gene>
    <name evidence="1" type="ORF">SAMN05444581_1194</name>
</gene>
<dbReference type="STRING" id="1612308.SAMN05444581_1194"/>
<accession>A0A1I4C6V0</accession>
<dbReference type="EMBL" id="FOSN01000019">
    <property type="protein sequence ID" value="SFK76874.1"/>
    <property type="molecule type" value="Genomic_DNA"/>
</dbReference>
<keyword evidence="2" id="KW-1185">Reference proteome</keyword>
<protein>
    <submittedName>
        <fullName evidence="1">Uncharacterized protein</fullName>
    </submittedName>
</protein>